<dbReference type="InterPro" id="IPR033900">
    <property type="entry name" value="Gram_neg_porin_domain"/>
</dbReference>
<dbReference type="GO" id="GO:0015288">
    <property type="term" value="F:porin activity"/>
    <property type="evidence" value="ECO:0007669"/>
    <property type="project" value="InterPro"/>
</dbReference>
<sequence>MYNTRTCLAAVIAATGLAAALPSQAANWLMLQGTEPAGAAERARIWGFIQPEFQYTEGTKLEAGPFSGQDAIFNTIGPDRDASSQFNIRRARLGLRGQGFPLDSNTNYFFLVEAGNNGITKPGGGLGSLKLTDASVTFNHFDAARVRVGQFKTPGSEEGLKAIHVFDYVNFTSVTDGVLLERYIDADGSAPNDPNGPNGPVGAFRDIGIQLFQSFRQNDWEHSYAVMVGNGNGLARSDNNNEKDIYLYLSTEKVFGGKGPRRQGWKGFVWYQQGDRTLTLAQGTDSTADDVEEDFERKRWGVGTTYLNGKYRAAAEYIVADGMIRNGSDGGAVVGALSNNGLSRASLNVLPEDEADGWYLDFGYKIRPDIELDIRYDRFNRATDTDPAERRFDTLTLGAQYFFNKKTRLILNYEFREAEAPNLPSSHPANQILDGMDDRISAQILAIF</sequence>
<dbReference type="RefSeq" id="WP_096367017.1">
    <property type="nucleotide sequence ID" value="NZ_AP018052.1"/>
</dbReference>
<dbReference type="Gene3D" id="2.40.160.10">
    <property type="entry name" value="Porin"/>
    <property type="match status" value="1"/>
</dbReference>
<keyword evidence="1" id="KW-0732">Signal</keyword>
<gene>
    <name evidence="3" type="ORF">FOKN1_2618</name>
</gene>
<dbReference type="KEGG" id="ttc:FOKN1_2618"/>
<feature type="chain" id="PRO_5012622386" description="Porin domain-containing protein" evidence="1">
    <location>
        <begin position="26"/>
        <end position="448"/>
    </location>
</feature>
<evidence type="ECO:0000313" key="3">
    <source>
        <dbReference type="EMBL" id="BAZ94988.1"/>
    </source>
</evidence>
<reference evidence="3 4" key="1">
    <citation type="submission" date="2017-05" db="EMBL/GenBank/DDBJ databases">
        <title>Thiocyanate degradation by Thiohalobacter thiocyanaticus FOKN1.</title>
        <authorList>
            <person name="Oshiki M."/>
            <person name="Fukushima T."/>
            <person name="Kawano S."/>
            <person name="Nakagawa J."/>
        </authorList>
    </citation>
    <scope>NUCLEOTIDE SEQUENCE [LARGE SCALE GENOMIC DNA]</scope>
    <source>
        <strain evidence="3 4">FOKN1</strain>
    </source>
</reference>
<dbReference type="Pfam" id="PF13609">
    <property type="entry name" value="Porin_4"/>
    <property type="match status" value="1"/>
</dbReference>
<dbReference type="EMBL" id="AP018052">
    <property type="protein sequence ID" value="BAZ94988.1"/>
    <property type="molecule type" value="Genomic_DNA"/>
</dbReference>
<name>A0A1Z4VUF9_9GAMM</name>
<evidence type="ECO:0000259" key="2">
    <source>
        <dbReference type="Pfam" id="PF13609"/>
    </source>
</evidence>
<dbReference type="OrthoDB" id="5291529at2"/>
<protein>
    <recommendedName>
        <fullName evidence="2">Porin domain-containing protein</fullName>
    </recommendedName>
</protein>
<proteinExistence type="predicted"/>
<feature type="signal peptide" evidence="1">
    <location>
        <begin position="1"/>
        <end position="25"/>
    </location>
</feature>
<dbReference type="AlphaFoldDB" id="A0A1Z4VUF9"/>
<evidence type="ECO:0000256" key="1">
    <source>
        <dbReference type="SAM" id="SignalP"/>
    </source>
</evidence>
<keyword evidence="4" id="KW-1185">Reference proteome</keyword>
<dbReference type="SUPFAM" id="SSF56935">
    <property type="entry name" value="Porins"/>
    <property type="match status" value="1"/>
</dbReference>
<feature type="domain" description="Porin" evidence="2">
    <location>
        <begin position="20"/>
        <end position="417"/>
    </location>
</feature>
<organism evidence="3 4">
    <name type="scientific">Thiohalobacter thiocyanaticus</name>
    <dbReference type="NCBI Taxonomy" id="585455"/>
    <lineage>
        <taxon>Bacteria</taxon>
        <taxon>Pseudomonadati</taxon>
        <taxon>Pseudomonadota</taxon>
        <taxon>Gammaproteobacteria</taxon>
        <taxon>Thiohalobacterales</taxon>
        <taxon>Thiohalobacteraceae</taxon>
        <taxon>Thiohalobacter</taxon>
    </lineage>
</organism>
<dbReference type="GO" id="GO:0016020">
    <property type="term" value="C:membrane"/>
    <property type="evidence" value="ECO:0007669"/>
    <property type="project" value="InterPro"/>
</dbReference>
<dbReference type="Proteomes" id="UP000218765">
    <property type="component" value="Chromosome"/>
</dbReference>
<dbReference type="InterPro" id="IPR023614">
    <property type="entry name" value="Porin_dom_sf"/>
</dbReference>
<accession>A0A1Z4VUF9</accession>
<evidence type="ECO:0000313" key="4">
    <source>
        <dbReference type="Proteomes" id="UP000218765"/>
    </source>
</evidence>